<dbReference type="HOGENOM" id="CLU_067863_0_1_1"/>
<dbReference type="eggNOG" id="ENOG502S85Z">
    <property type="taxonomic scope" value="Eukaryota"/>
</dbReference>
<organism evidence="3 4">
    <name type="scientific">Macrophomina phaseolina (strain MS6)</name>
    <name type="common">Charcoal rot fungus</name>
    <dbReference type="NCBI Taxonomy" id="1126212"/>
    <lineage>
        <taxon>Eukaryota</taxon>
        <taxon>Fungi</taxon>
        <taxon>Dikarya</taxon>
        <taxon>Ascomycota</taxon>
        <taxon>Pezizomycotina</taxon>
        <taxon>Dothideomycetes</taxon>
        <taxon>Dothideomycetes incertae sedis</taxon>
        <taxon>Botryosphaeriales</taxon>
        <taxon>Botryosphaeriaceae</taxon>
        <taxon>Macrophomina</taxon>
    </lineage>
</organism>
<evidence type="ECO:0000256" key="2">
    <source>
        <dbReference type="SAM" id="SignalP"/>
    </source>
</evidence>
<feature type="signal peptide" evidence="2">
    <location>
        <begin position="1"/>
        <end position="20"/>
    </location>
</feature>
<reference evidence="3 4" key="1">
    <citation type="journal article" date="2012" name="BMC Genomics">
        <title>Tools to kill: Genome of one of the most destructive plant pathogenic fungi Macrophomina phaseolina.</title>
        <authorList>
            <person name="Islam M.S."/>
            <person name="Haque M.S."/>
            <person name="Islam M.M."/>
            <person name="Emdad E.M."/>
            <person name="Halim A."/>
            <person name="Hossen Q.M.M."/>
            <person name="Hossain M.Z."/>
            <person name="Ahmed B."/>
            <person name="Rahim S."/>
            <person name="Rahman M.S."/>
            <person name="Alam M.M."/>
            <person name="Hou S."/>
            <person name="Wan X."/>
            <person name="Saito J.A."/>
            <person name="Alam M."/>
        </authorList>
    </citation>
    <scope>NUCLEOTIDE SEQUENCE [LARGE SCALE GENOMIC DNA]</scope>
    <source>
        <strain evidence="3 4">MS6</strain>
    </source>
</reference>
<accession>K2S6L9</accession>
<evidence type="ECO:0000256" key="1">
    <source>
        <dbReference type="SAM" id="MobiDB-lite"/>
    </source>
</evidence>
<feature type="compositionally biased region" description="Low complexity" evidence="1">
    <location>
        <begin position="87"/>
        <end position="97"/>
    </location>
</feature>
<name>K2S6L9_MACPH</name>
<dbReference type="PANTHER" id="PTHR35567">
    <property type="entry name" value="MALATE DEHYDROGENASE (AFU_ORTHOLOGUE AFUA_2G13800)"/>
    <property type="match status" value="1"/>
</dbReference>
<evidence type="ECO:0008006" key="5">
    <source>
        <dbReference type="Google" id="ProtNLM"/>
    </source>
</evidence>
<proteinExistence type="predicted"/>
<feature type="compositionally biased region" description="Polar residues" evidence="1">
    <location>
        <begin position="73"/>
        <end position="86"/>
    </location>
</feature>
<dbReference type="InterPro" id="IPR021851">
    <property type="entry name" value="DUF3455"/>
</dbReference>
<dbReference type="AlphaFoldDB" id="K2S6L9"/>
<dbReference type="OrthoDB" id="1859733at2759"/>
<gene>
    <name evidence="3" type="ORF">MPH_10390</name>
</gene>
<protein>
    <recommendedName>
        <fullName evidence="5">Malate dehydrogenase</fullName>
    </recommendedName>
</protein>
<dbReference type="VEuPathDB" id="FungiDB:MPH_10390"/>
<feature type="region of interest" description="Disordered" evidence="1">
    <location>
        <begin position="73"/>
        <end position="97"/>
    </location>
</feature>
<dbReference type="Pfam" id="PF11937">
    <property type="entry name" value="DUF3455"/>
    <property type="match status" value="1"/>
</dbReference>
<dbReference type="Proteomes" id="UP000007129">
    <property type="component" value="Unassembled WGS sequence"/>
</dbReference>
<keyword evidence="2" id="KW-0732">Signal</keyword>
<evidence type="ECO:0000313" key="3">
    <source>
        <dbReference type="EMBL" id="EKG12520.1"/>
    </source>
</evidence>
<dbReference type="PANTHER" id="PTHR35567:SF1">
    <property type="entry name" value="CONSERVED FUNGAL PROTEIN (AFU_ORTHOLOGUE AFUA_1G14230)"/>
    <property type="match status" value="1"/>
</dbReference>
<feature type="chain" id="PRO_5003864626" description="Malate dehydrogenase" evidence="2">
    <location>
        <begin position="21"/>
        <end position="310"/>
    </location>
</feature>
<feature type="region of interest" description="Disordered" evidence="1">
    <location>
        <begin position="24"/>
        <end position="45"/>
    </location>
</feature>
<dbReference type="EMBL" id="AHHD01000449">
    <property type="protein sequence ID" value="EKG12520.1"/>
    <property type="molecule type" value="Genomic_DNA"/>
</dbReference>
<dbReference type="InParanoid" id="K2S6L9"/>
<sequence length="310" mass="32217">MHFSPAVALLAALTPACVLAAPTKTTSQDNIQRRAAQSDSDDSSSNYVISSISNVWRQASSCDLSSVTMPLDQPTLTTTSSSTDQAPSPSALPSPSSGLVLSHVAVGRGTQNYTCSASPSSASSTPVALGAVATLFNATCQAARTPDLLYQTPSIALAYAIPDAESALQAYDMLLSGHHYFTTSTTAFFNLDTSEHSYGTVACKKNASSSAPAADSTSPLKSNYAAGTQGTANGDVPWLKLEAVKDATGYTWQEVYRLNTAGGVAPATCEGIDGDFTVEYAATYWFWTEPGRDRYLNGAIAGTPDGTSSS</sequence>
<comment type="caution">
    <text evidence="3">The sequence shown here is derived from an EMBL/GenBank/DDBJ whole genome shotgun (WGS) entry which is preliminary data.</text>
</comment>
<evidence type="ECO:0000313" key="4">
    <source>
        <dbReference type="Proteomes" id="UP000007129"/>
    </source>
</evidence>